<dbReference type="RefSeq" id="WP_192394571.1">
    <property type="nucleotide sequence ID" value="NZ_CAJHIU010000002.1"/>
</dbReference>
<dbReference type="EMBL" id="JACXST010000002">
    <property type="protein sequence ID" value="MBD9361801.1"/>
    <property type="molecule type" value="Genomic_DNA"/>
</dbReference>
<sequence length="144" mass="16126">MPSIMPRLAIVIALYASQTQAEPPNIKSGLWSIKPEKTNNIKDRKTKYTCIDRNALTAPSQQNMLFNCTGNLLTISSSAVEWRLTCPNAKTTKWKMRVISPQLVENFSTSFDTHSSNDEQYTSKSIAEWISADCGAAPQFPKIR</sequence>
<proteinExistence type="predicted"/>
<dbReference type="Pfam" id="PF12276">
    <property type="entry name" value="DUF3617"/>
    <property type="match status" value="1"/>
</dbReference>
<accession>A0ABR9DFD8</accession>
<dbReference type="Proteomes" id="UP000641152">
    <property type="component" value="Unassembled WGS sequence"/>
</dbReference>
<gene>
    <name evidence="1" type="ORF">EBB_14985</name>
</gene>
<protein>
    <submittedName>
        <fullName evidence="1">DUF3617 family protein</fullName>
    </submittedName>
</protein>
<comment type="caution">
    <text evidence="1">The sequence shown here is derived from an EMBL/GenBank/DDBJ whole genome shotgun (WGS) entry which is preliminary data.</text>
</comment>
<evidence type="ECO:0000313" key="1">
    <source>
        <dbReference type="EMBL" id="MBD9361801.1"/>
    </source>
</evidence>
<organism evidence="1 2">
    <name type="scientific">Methylomonas fluvii</name>
    <dbReference type="NCBI Taxonomy" id="1854564"/>
    <lineage>
        <taxon>Bacteria</taxon>
        <taxon>Pseudomonadati</taxon>
        <taxon>Pseudomonadota</taxon>
        <taxon>Gammaproteobacteria</taxon>
        <taxon>Methylococcales</taxon>
        <taxon>Methylococcaceae</taxon>
        <taxon>Methylomonas</taxon>
    </lineage>
</organism>
<reference evidence="1 2" key="1">
    <citation type="submission" date="2020-09" db="EMBL/GenBank/DDBJ databases">
        <title>Methylomonas albis sp. nov. and Methylomonas fluvii sp. nov.: Two cold-adapted methanotrophs from the River Elbe and an amended description of Methylovulum psychrotolerans strain Eb1.</title>
        <authorList>
            <person name="Bussmann I.K."/>
            <person name="Klings K.-W."/>
            <person name="Warnstedt J."/>
            <person name="Hoppert M."/>
            <person name="Saborowski A."/>
            <person name="Horn F."/>
            <person name="Liebner S."/>
        </authorList>
    </citation>
    <scope>NUCLEOTIDE SEQUENCE [LARGE SCALE GENOMIC DNA]</scope>
    <source>
        <strain evidence="1 2">EbB</strain>
    </source>
</reference>
<keyword evidence="2" id="KW-1185">Reference proteome</keyword>
<evidence type="ECO:0000313" key="2">
    <source>
        <dbReference type="Proteomes" id="UP000641152"/>
    </source>
</evidence>
<dbReference type="InterPro" id="IPR022061">
    <property type="entry name" value="DUF3617"/>
</dbReference>
<name>A0ABR9DFD8_9GAMM</name>